<feature type="coiled-coil region" evidence="2">
    <location>
        <begin position="1105"/>
        <end position="1175"/>
    </location>
</feature>
<feature type="domain" description="PLAT" evidence="4">
    <location>
        <begin position="879"/>
        <end position="998"/>
    </location>
</feature>
<evidence type="ECO:0000313" key="6">
    <source>
        <dbReference type="RefSeq" id="XP_028274006.1"/>
    </source>
</evidence>
<dbReference type="Gene3D" id="2.40.180.10">
    <property type="entry name" value="Catalase core domain"/>
    <property type="match status" value="13"/>
</dbReference>
<dbReference type="GeneID" id="114443858"/>
<feature type="domain" description="PLAT" evidence="4">
    <location>
        <begin position="491"/>
        <end position="607"/>
    </location>
</feature>
<evidence type="ECO:0000313" key="5">
    <source>
        <dbReference type="Proteomes" id="UP000515145"/>
    </source>
</evidence>
<feature type="compositionally biased region" description="Basic and acidic residues" evidence="3">
    <location>
        <begin position="185"/>
        <end position="194"/>
    </location>
</feature>
<dbReference type="OrthoDB" id="5322100at2759"/>
<feature type="domain" description="PLAT" evidence="4">
    <location>
        <begin position="2031"/>
        <end position="2149"/>
    </location>
</feature>
<reference evidence="6" key="1">
    <citation type="submission" date="2025-08" db="UniProtKB">
        <authorList>
            <consortium name="RefSeq"/>
        </authorList>
    </citation>
    <scope>IDENTIFICATION</scope>
</reference>
<dbReference type="InterPro" id="IPR036392">
    <property type="entry name" value="PLAT/LH2_dom_sf"/>
</dbReference>
<feature type="compositionally biased region" description="Basic and acidic residues" evidence="3">
    <location>
        <begin position="108"/>
        <end position="124"/>
    </location>
</feature>
<feature type="compositionally biased region" description="Acidic residues" evidence="3">
    <location>
        <begin position="159"/>
        <end position="172"/>
    </location>
</feature>
<feature type="domain" description="PLAT" evidence="4">
    <location>
        <begin position="748"/>
        <end position="868"/>
    </location>
</feature>
<feature type="domain" description="PLAT" evidence="4">
    <location>
        <begin position="2301"/>
        <end position="2417"/>
    </location>
</feature>
<dbReference type="InParanoid" id="A0A6P7JDE9"/>
<sequence>MPVKQKKSTASEETEEVDDEVEETEPKLKERSTSVSRGDTSKKEKSRKKHKSPKSSENPEAPEREKTKKEGEKVKKKKKKPDDEAGAVIEGKDGEEGEQNNNDPTTNPKKEKLKEEVTEGVKEEKKKKKKKSSAEGEEEMGSKDKKSKGKKKKKSHSNDDEEPLIEEQEEEEDSKKKKKKKAKKGSADSDEDKKKKGKKSKSKQVDYAAIYQDELLNYHTDSSDGYEDEYYKKKVYEVVTVTGDVKGAGTDANVFVTLFGDFGVTPKVHLASNTEKRSRTAFEKNKTDVFRVKTHNVGPINKLRIEHDNTGMSASWFLDRVVVTDMNRPHLRFYFACSNWLSREEADNLIVRDLLGSMNPMDVPKLNKYIVSVFTADMKGSGTDADVFLNIFGENGDTGERRLDSDKDNFERGSEDKFTIEAPNLGRLRKITIGHNNRGSSAGWFLDKVMIDDMGNKEVYEFPVNRWFAMDECDGKIQRDVLVGSMQPMGIIYNVQVMTGNVRGAGTNSKIHMVMHGAKGLKNSGKIFLEGGAFERGLIDIFNVEICELISPLSRVTIGHDNGAVGAGWYCEKVVIYCPFTGIEQTFPCGMWLDEDEGDGLIERELYEMVSLRQKKHKKYPWSLWIWTSDVKGAGTDAQVFLQIYGEKGKSEEIKLENNSDSFEQGQLDKFMIEMADIGRLLKLRIWHEKRHPFAGWHLAKVTLLKTLTMEKYSFECGRWLDINEDDNEIVRELSATGDLIEEPLPLIKYRVTICTGNVSGSGTDASVFLNIIGDLGDTGERLMFMSKNNVNKFEKGNHDEFLIESVTLGQVRRVRVGHDGRGGGCGWFLDKVMVREEGQPESMAIEFPCFRWLDRNEDDGQIVRELVPAGEGVRLFNVSYHIAIKTGSVNGASSDSKVFVKLYGEKGDTDKVILAVSDNDLRNYFETGRTDIFTLETFDIGQINRLLIGHTNEGLRAGWFLDSVQISVPVHGMQYMFPSHRWLCKDEADGKVEVEIYPSEILDMEKLINYEVTVVTGDVRAGGTNANVFCQIYGDEGKTEVLALKSRSNNFERGTTEIFKIEAQDVGKIYKIRIYHDGSGIGDGWFLETVDIKRLTMAMVQVEVKKEESAKKDKKKDKKKKKKDEEEEVEIIEELQEVVETFMFNCNRWLARDEEDKEIVVELLTENNEDLEMNSYEVHVFTGTMWGAGTDANVYINIYGETGDTGERKLKKSNKINKFEKGQEDVFDITAVDLGVLKKLRIRHDNSQASAGWFLDRVEIVDNKDDTTYFFPCKRWLAVDEDDGQLARELVPVDEAFMKKGDDDEDDSEATLGLEQKAMSTTYTVRIKTGDKKYAGTDANVFMIMYGSKDDTGIITLKASKTHKNKFERGLIDEFTVEAVDIGPLKKLRIGHDNCGGGSAGWFLDWVEIDAQSLGQKLRFPCGRWLDRGEDDGAIVRDLFPNSLETELYTPFVPYEIKTFTSDVFGAGTDADVFIVLYGRDAVCTQQKSLCVNKRERRMYFERGAEDMFIVELEDVGDVIEKIRIGHDNRGVNPGWHLDRVEIRRLLRKGKGSETVIFPCERWLAKSEDDGETVRELVPSDIITEKLSRDGSLKVNEVEVEDALETHTYKVSVMTGDVYGAGTDANVFLTIYGDLGDTGERKLSKSETNSNKFERGSVDKFTIESVDLGQVFKIKVCHDNSMMNPDWYLDQVEVVDADTEEVFLFLCERWLSRKREDRRIKRVFYVKGYEGVREGLNSKKKNSALTVKSVDSNMNKKKKKKEEEKIELPIIPYHITICTGLERDASTTSRAYMIIIGANHTQTERLWLDMPDGRKGFEAGSLESFESHGSDVGEIKKVELGHDGATPESCWLVDELSVAVPTKGVKYIFACKCWLAKDRGDGLTARVFNVLDAEAISISQKIIYEVTVVTGDVQNAGTDTNIFLSVFGANGSTEEMLLQKNEDRFERGQEDTFNMEIDDIAPLRKMRLRIDGSGSRPDWFLDKVITRNLTTEEVSVFTYEEWLSRTRGPKRTMICEMAAVVDGETMVEITTYIIQVKTSDVAGAGTDAKVWIIIFGENGDTGTLALKESSKSNKFERKQVDSFRFSDILSLGELSKVRVWHDNTGPAPGWHLEYVDVKDEIMDKTFRFPCDRWLAKNEDDGQIMRELACANNDYLDLDEKTKYEICVTTGDTDQAETKENAWIVLEGKKGRSKEFVMENSSKKKRFLRGNVDRFEFSSKNLGDIAGICLGHTPKDGKKVKGEVHWHVEEVGVTEKELGNKYIFSCNAHIPLSPKRDDFLTFECTKTIESFASKARSLVPVKYEIIVITGDEKGAGTDANVFITIYGSNGDSGRRQLRQKFRNLFEREQTDRFLLEMLDMGELQKVRVEHDNSGISPGWLLDRVEVTNTANGVTTIFLCGKWLDTKRADGKIARVLYPKY</sequence>
<dbReference type="InterPro" id="IPR052970">
    <property type="entry name" value="Inner_ear_hair_cell_LOXHD"/>
</dbReference>
<dbReference type="InterPro" id="IPR001024">
    <property type="entry name" value="PLAT/LH2_dom"/>
</dbReference>
<dbReference type="Pfam" id="PF01477">
    <property type="entry name" value="PLAT"/>
    <property type="match status" value="16"/>
</dbReference>
<keyword evidence="5" id="KW-1185">Reference proteome</keyword>
<name>A0A6P7JDE9_9TELE</name>
<comment type="caution">
    <text evidence="1">Lacks conserved residue(s) required for the propagation of feature annotation.</text>
</comment>
<feature type="domain" description="PLAT" evidence="4">
    <location>
        <begin position="2162"/>
        <end position="2284"/>
    </location>
</feature>
<evidence type="ECO:0000256" key="1">
    <source>
        <dbReference type="PROSITE-ProRule" id="PRU00152"/>
    </source>
</evidence>
<evidence type="ECO:0000256" key="3">
    <source>
        <dbReference type="SAM" id="MobiDB-lite"/>
    </source>
</evidence>
<dbReference type="PROSITE" id="PS50095">
    <property type="entry name" value="PLAT"/>
    <property type="match status" value="16"/>
</dbReference>
<feature type="domain" description="PLAT" evidence="4">
    <location>
        <begin position="1454"/>
        <end position="1579"/>
    </location>
</feature>
<evidence type="ECO:0000256" key="2">
    <source>
        <dbReference type="SAM" id="Coils"/>
    </source>
</evidence>
<feature type="domain" description="PLAT" evidence="4">
    <location>
        <begin position="620"/>
        <end position="735"/>
    </location>
</feature>
<dbReference type="SMART" id="SM00308">
    <property type="entry name" value="LH2"/>
    <property type="match status" value="14"/>
</dbReference>
<feature type="domain" description="PLAT" evidence="4">
    <location>
        <begin position="1175"/>
        <end position="1292"/>
    </location>
</feature>
<dbReference type="PANTHER" id="PTHR45901:SF3">
    <property type="entry name" value="LIPOXYGENASE HOMOLOGY DOMAIN-CONTAINING PROTEIN 1"/>
    <property type="match status" value="1"/>
</dbReference>
<feature type="compositionally biased region" description="Basic residues" evidence="3">
    <location>
        <begin position="44"/>
        <end position="53"/>
    </location>
</feature>
<feature type="domain" description="PLAT" evidence="4">
    <location>
        <begin position="1322"/>
        <end position="1441"/>
    </location>
</feature>
<organism evidence="5 6">
    <name type="scientific">Parambassis ranga</name>
    <name type="common">Indian glassy fish</name>
    <dbReference type="NCBI Taxonomy" id="210632"/>
    <lineage>
        <taxon>Eukaryota</taxon>
        <taxon>Metazoa</taxon>
        <taxon>Chordata</taxon>
        <taxon>Craniata</taxon>
        <taxon>Vertebrata</taxon>
        <taxon>Euteleostomi</taxon>
        <taxon>Actinopterygii</taxon>
        <taxon>Neopterygii</taxon>
        <taxon>Teleostei</taxon>
        <taxon>Neoteleostei</taxon>
        <taxon>Acanthomorphata</taxon>
        <taxon>Ovalentaria</taxon>
        <taxon>Ambassidae</taxon>
        <taxon>Parambassis</taxon>
    </lineage>
</organism>
<feature type="compositionally biased region" description="Basic and acidic residues" evidence="3">
    <location>
        <begin position="61"/>
        <end position="73"/>
    </location>
</feature>
<dbReference type="SUPFAM" id="SSF49723">
    <property type="entry name" value="Lipase/lipooxygenase domain (PLAT/LH2 domain)"/>
    <property type="match status" value="16"/>
</dbReference>
<dbReference type="Proteomes" id="UP000515145">
    <property type="component" value="Chromosome 12"/>
</dbReference>
<feature type="domain" description="PLAT" evidence="4">
    <location>
        <begin position="1772"/>
        <end position="1890"/>
    </location>
</feature>
<feature type="region of interest" description="Disordered" evidence="3">
    <location>
        <begin position="1"/>
        <end position="204"/>
    </location>
</feature>
<evidence type="ECO:0000259" key="4">
    <source>
        <dbReference type="PROSITE" id="PS50095"/>
    </source>
</evidence>
<dbReference type="CDD" id="cd01756">
    <property type="entry name" value="PLAT_repeat"/>
    <property type="match status" value="14"/>
</dbReference>
<accession>A0A6P7JDE9</accession>
<feature type="compositionally biased region" description="Basic residues" evidence="3">
    <location>
        <begin position="145"/>
        <end position="155"/>
    </location>
</feature>
<feature type="domain" description="PLAT" evidence="4">
    <location>
        <begin position="1009"/>
        <end position="1125"/>
    </location>
</feature>
<feature type="domain" description="PLAT" evidence="4">
    <location>
        <begin position="234"/>
        <end position="355"/>
    </location>
</feature>
<feature type="compositionally biased region" description="Acidic residues" evidence="3">
    <location>
        <begin position="12"/>
        <end position="23"/>
    </location>
</feature>
<dbReference type="Gene3D" id="2.60.60.20">
    <property type="entry name" value="PLAT/LH2 domain"/>
    <property type="match status" value="3"/>
</dbReference>
<proteinExistence type="predicted"/>
<dbReference type="PANTHER" id="PTHR45901">
    <property type="entry name" value="PROTEIN CBG12474"/>
    <property type="match status" value="1"/>
</dbReference>
<feature type="domain" description="PLAT" evidence="4">
    <location>
        <begin position="367"/>
        <end position="482"/>
    </location>
</feature>
<keyword evidence="2" id="KW-0175">Coiled coil</keyword>
<dbReference type="RefSeq" id="XP_028274006.1">
    <property type="nucleotide sequence ID" value="XM_028418205.1"/>
</dbReference>
<dbReference type="CTD" id="564819"/>
<gene>
    <name evidence="6" type="primary">loxhd1a</name>
</gene>
<protein>
    <submittedName>
        <fullName evidence="6">Lipoxygenase homology domain-containing protein 1</fullName>
    </submittedName>
</protein>
<feature type="domain" description="PLAT" evidence="4">
    <location>
        <begin position="1903"/>
        <end position="2018"/>
    </location>
</feature>
<feature type="domain" description="PLAT" evidence="4">
    <location>
        <begin position="1608"/>
        <end position="1726"/>
    </location>
</feature>